<reference evidence="2" key="1">
    <citation type="submission" date="2020-08" db="EMBL/GenBank/DDBJ databases">
        <title>Plant Genome Project.</title>
        <authorList>
            <person name="Zhang R.-G."/>
        </authorList>
    </citation>
    <scope>NUCLEOTIDE SEQUENCE</scope>
    <source>
        <strain evidence="2">WSP0</strain>
        <tissue evidence="2">Leaf</tissue>
    </source>
</reference>
<dbReference type="Proteomes" id="UP000823749">
    <property type="component" value="Chromosome 10"/>
</dbReference>
<sequence>MASGDNDRGVDKMVIGETGHTTPYDSEPRQRGKETTTKRGLSWRSKIGGKRDVRMEGLGERTREGQQEKMGRWPP</sequence>
<organism evidence="2 3">
    <name type="scientific">Rhododendron griersonianum</name>
    <dbReference type="NCBI Taxonomy" id="479676"/>
    <lineage>
        <taxon>Eukaryota</taxon>
        <taxon>Viridiplantae</taxon>
        <taxon>Streptophyta</taxon>
        <taxon>Embryophyta</taxon>
        <taxon>Tracheophyta</taxon>
        <taxon>Spermatophyta</taxon>
        <taxon>Magnoliopsida</taxon>
        <taxon>eudicotyledons</taxon>
        <taxon>Gunneridae</taxon>
        <taxon>Pentapetalae</taxon>
        <taxon>asterids</taxon>
        <taxon>Ericales</taxon>
        <taxon>Ericaceae</taxon>
        <taxon>Ericoideae</taxon>
        <taxon>Rhodoreae</taxon>
        <taxon>Rhododendron</taxon>
    </lineage>
</organism>
<feature type="compositionally biased region" description="Basic and acidic residues" evidence="1">
    <location>
        <begin position="49"/>
        <end position="75"/>
    </location>
</feature>
<protein>
    <submittedName>
        <fullName evidence="2">Uncharacterized protein</fullName>
    </submittedName>
</protein>
<evidence type="ECO:0000256" key="1">
    <source>
        <dbReference type="SAM" id="MobiDB-lite"/>
    </source>
</evidence>
<gene>
    <name evidence="2" type="ORF">RHGRI_029381</name>
</gene>
<feature type="compositionally biased region" description="Basic and acidic residues" evidence="1">
    <location>
        <begin position="26"/>
        <end position="37"/>
    </location>
</feature>
<keyword evidence="3" id="KW-1185">Reference proteome</keyword>
<name>A0AAV6IJ67_9ERIC</name>
<dbReference type="EMBL" id="JACTNZ010000010">
    <property type="protein sequence ID" value="KAG5528687.1"/>
    <property type="molecule type" value="Genomic_DNA"/>
</dbReference>
<proteinExistence type="predicted"/>
<comment type="caution">
    <text evidence="2">The sequence shown here is derived from an EMBL/GenBank/DDBJ whole genome shotgun (WGS) entry which is preliminary data.</text>
</comment>
<evidence type="ECO:0000313" key="2">
    <source>
        <dbReference type="EMBL" id="KAG5528687.1"/>
    </source>
</evidence>
<accession>A0AAV6IJ67</accession>
<feature type="region of interest" description="Disordered" evidence="1">
    <location>
        <begin position="1"/>
        <end position="75"/>
    </location>
</feature>
<dbReference type="AlphaFoldDB" id="A0AAV6IJ67"/>
<feature type="compositionally biased region" description="Basic and acidic residues" evidence="1">
    <location>
        <begin position="1"/>
        <end position="11"/>
    </location>
</feature>
<evidence type="ECO:0000313" key="3">
    <source>
        <dbReference type="Proteomes" id="UP000823749"/>
    </source>
</evidence>